<dbReference type="InterPro" id="IPR036397">
    <property type="entry name" value="RNaseH_sf"/>
</dbReference>
<dbReference type="InterPro" id="IPR056924">
    <property type="entry name" value="SH3_Tf2-1"/>
</dbReference>
<accession>A0A6L2KT31</accession>
<dbReference type="PANTHER" id="PTHR35046:SF18">
    <property type="entry name" value="RNA-DIRECTED DNA POLYMERASE"/>
    <property type="match status" value="1"/>
</dbReference>
<dbReference type="InterPro" id="IPR001584">
    <property type="entry name" value="Integrase_cat-core"/>
</dbReference>
<feature type="domain" description="Integrase catalytic" evidence="1">
    <location>
        <begin position="29"/>
        <end position="194"/>
    </location>
</feature>
<dbReference type="SUPFAM" id="SSF53098">
    <property type="entry name" value="Ribonuclease H-like"/>
    <property type="match status" value="1"/>
</dbReference>
<organism evidence="2">
    <name type="scientific">Tanacetum cinerariifolium</name>
    <name type="common">Dalmatian daisy</name>
    <name type="synonym">Chrysanthemum cinerariifolium</name>
    <dbReference type="NCBI Taxonomy" id="118510"/>
    <lineage>
        <taxon>Eukaryota</taxon>
        <taxon>Viridiplantae</taxon>
        <taxon>Streptophyta</taxon>
        <taxon>Embryophyta</taxon>
        <taxon>Tracheophyta</taxon>
        <taxon>Spermatophyta</taxon>
        <taxon>Magnoliopsida</taxon>
        <taxon>eudicotyledons</taxon>
        <taxon>Gunneridae</taxon>
        <taxon>Pentapetalae</taxon>
        <taxon>asterids</taxon>
        <taxon>campanulids</taxon>
        <taxon>Asterales</taxon>
        <taxon>Asteraceae</taxon>
        <taxon>Asteroideae</taxon>
        <taxon>Anthemideae</taxon>
        <taxon>Anthemidinae</taxon>
        <taxon>Tanacetum</taxon>
    </lineage>
</organism>
<dbReference type="EMBL" id="BKCJ010003060">
    <property type="protein sequence ID" value="GEU52733.1"/>
    <property type="molecule type" value="Genomic_DNA"/>
</dbReference>
<reference evidence="2" key="1">
    <citation type="journal article" date="2019" name="Sci. Rep.">
        <title>Draft genome of Tanacetum cinerariifolium, the natural source of mosquito coil.</title>
        <authorList>
            <person name="Yamashiro T."/>
            <person name="Shiraishi A."/>
            <person name="Satake H."/>
            <person name="Nakayama K."/>
        </authorList>
    </citation>
    <scope>NUCLEOTIDE SEQUENCE</scope>
</reference>
<dbReference type="Gene3D" id="3.30.420.10">
    <property type="entry name" value="Ribonuclease H-like superfamily/Ribonuclease H"/>
    <property type="match status" value="1"/>
</dbReference>
<keyword evidence="2" id="KW-0560">Oxidoreductase</keyword>
<sequence length="394" mass="45904">MKQEVRLFVKQCLICQHQKYQTLSPAGLLQPLPVPTRIWEDISMDFIVGLPPSGRFDTILVVVDRLSKYAHFICLSHPFTAKVVASVFCKEIVCLHCFPRSIVSDRDVVFLTHFWQELFRLTQTKLQLSTSYHPQTDGQTEVINRGLEAYLRCFAHEQQMKWSSYLPWAEYSYNTGYHTSTVDRDDMLKLIRHNLHKVQDPLLPAKFGQTQMREAVPTFFGPYRITRKVGPVAYKLDLPPESRIHPIFHVSRLKPTHCPISAYIAPLPITKDWEIDIQPHSVLAHRWVYEAVKQVLELLISLCDRPHEEATWEAYDLLVNQFLNFRLEDKAFYREGSNDTIPVKVYTRKKNRVNETGQTQFSSIFGYWLDPLGQSSSLKMEWRGAVYKPIFRSS</sequence>
<keyword evidence="2" id="KW-0575">Peroxidase</keyword>
<gene>
    <name evidence="2" type="ORF">Tci_024711</name>
</gene>
<dbReference type="GO" id="GO:0004601">
    <property type="term" value="F:peroxidase activity"/>
    <property type="evidence" value="ECO:0007669"/>
    <property type="project" value="UniProtKB-KW"/>
</dbReference>
<dbReference type="AlphaFoldDB" id="A0A6L2KT31"/>
<dbReference type="InterPro" id="IPR016197">
    <property type="entry name" value="Chromo-like_dom_sf"/>
</dbReference>
<name>A0A6L2KT31_TANCI</name>
<dbReference type="InterPro" id="IPR012337">
    <property type="entry name" value="RNaseH-like_sf"/>
</dbReference>
<dbReference type="PANTHER" id="PTHR35046">
    <property type="entry name" value="ZINC KNUCKLE (CCHC-TYPE) FAMILY PROTEIN"/>
    <property type="match status" value="1"/>
</dbReference>
<comment type="caution">
    <text evidence="2">The sequence shown here is derived from an EMBL/GenBank/DDBJ whole genome shotgun (WGS) entry which is preliminary data.</text>
</comment>
<proteinExistence type="predicted"/>
<evidence type="ECO:0000259" key="1">
    <source>
        <dbReference type="PROSITE" id="PS50994"/>
    </source>
</evidence>
<dbReference type="GO" id="GO:0015074">
    <property type="term" value="P:DNA integration"/>
    <property type="evidence" value="ECO:0007669"/>
    <property type="project" value="InterPro"/>
</dbReference>
<dbReference type="Pfam" id="PF24626">
    <property type="entry name" value="SH3_Tf2-1"/>
    <property type="match status" value="1"/>
</dbReference>
<dbReference type="SUPFAM" id="SSF54160">
    <property type="entry name" value="Chromo domain-like"/>
    <property type="match status" value="1"/>
</dbReference>
<dbReference type="GO" id="GO:0003676">
    <property type="term" value="F:nucleic acid binding"/>
    <property type="evidence" value="ECO:0007669"/>
    <property type="project" value="InterPro"/>
</dbReference>
<protein>
    <submittedName>
        <fullName evidence="2">Peroxidase 64</fullName>
    </submittedName>
</protein>
<dbReference type="PROSITE" id="PS50994">
    <property type="entry name" value="INTEGRASE"/>
    <property type="match status" value="1"/>
</dbReference>
<evidence type="ECO:0000313" key="2">
    <source>
        <dbReference type="EMBL" id="GEU52733.1"/>
    </source>
</evidence>